<evidence type="ECO:0000313" key="1">
    <source>
        <dbReference type="EMBL" id="CAG8713859.1"/>
    </source>
</evidence>
<keyword evidence="2" id="KW-1185">Reference proteome</keyword>
<gene>
    <name evidence="1" type="ORF">ACOLOM_LOCUS10810</name>
</gene>
<dbReference type="EMBL" id="CAJVPT010036224">
    <property type="protein sequence ID" value="CAG8713859.1"/>
    <property type="molecule type" value="Genomic_DNA"/>
</dbReference>
<feature type="non-terminal residue" evidence="1">
    <location>
        <position position="532"/>
    </location>
</feature>
<reference evidence="1" key="1">
    <citation type="submission" date="2021-06" db="EMBL/GenBank/DDBJ databases">
        <authorList>
            <person name="Kallberg Y."/>
            <person name="Tangrot J."/>
            <person name="Rosling A."/>
        </authorList>
    </citation>
    <scope>NUCLEOTIDE SEQUENCE</scope>
    <source>
        <strain evidence="1">CL356</strain>
    </source>
</reference>
<sequence>PLVEMLDPKLNPTTPFRIWKGTEYDALYQYTKLLGVVLTDVPIYKEAQTTSLETIVERLTIIQGKIGMLSYQDLWMLADILIVDLKSATLARTRDDLDYTDGASAQDIQNVIRETPRGRGDLQVASSYQPRRSMSSFRDQDEATGSIFDGPGSVTIPSSVTGLRRSRTRSFLSRSRRSSHAFESSSQISDRDMSRPILSRRGTSTSANADAVVDSDQETSSPISDRRRGRRKRNTDENDNLISPGEESARRTSMFGNLVSFFGRRESPSRLSQGSRSRRGSIDYAQSPTEDEGEDRWGYHSSEEDASDEDATSLPGSLYPASSRGSHSRPSSPVAAFPGLGRDPIFGDTRIDMTDVSTVKSLPITTGPPSHQDIYLEDEDLKIRVIGYTLVRWRKWLWDISTLCSLGLLGLVGLWFPELWLRCTAKRRPFLERETNLVVVESPTTDIIISYVTTVDYPYPYSQTFREVDPGSQTTSSNHGTRPSSVIKLSTLATSATQDERSYEETLTKLKIFEYRYTRYILDPRSGFWVMV</sequence>
<proteinExistence type="predicted"/>
<protein>
    <submittedName>
        <fullName evidence="1">4598_t:CDS:1</fullName>
    </submittedName>
</protein>
<dbReference type="Proteomes" id="UP000789525">
    <property type="component" value="Unassembled WGS sequence"/>
</dbReference>
<organism evidence="1 2">
    <name type="scientific">Acaulospora colombiana</name>
    <dbReference type="NCBI Taxonomy" id="27376"/>
    <lineage>
        <taxon>Eukaryota</taxon>
        <taxon>Fungi</taxon>
        <taxon>Fungi incertae sedis</taxon>
        <taxon>Mucoromycota</taxon>
        <taxon>Glomeromycotina</taxon>
        <taxon>Glomeromycetes</taxon>
        <taxon>Diversisporales</taxon>
        <taxon>Acaulosporaceae</taxon>
        <taxon>Acaulospora</taxon>
    </lineage>
</organism>
<evidence type="ECO:0000313" key="2">
    <source>
        <dbReference type="Proteomes" id="UP000789525"/>
    </source>
</evidence>
<feature type="non-terminal residue" evidence="1">
    <location>
        <position position="1"/>
    </location>
</feature>
<name>A0ACA9PKM9_9GLOM</name>
<comment type="caution">
    <text evidence="1">The sequence shown here is derived from an EMBL/GenBank/DDBJ whole genome shotgun (WGS) entry which is preliminary data.</text>
</comment>
<accession>A0ACA9PKM9</accession>